<dbReference type="AlphaFoldDB" id="A0A813H4Q6"/>
<reference evidence="3" key="1">
    <citation type="submission" date="2021-02" db="EMBL/GenBank/DDBJ databases">
        <authorList>
            <person name="Dougan E. K."/>
            <person name="Rhodes N."/>
            <person name="Thang M."/>
            <person name="Chan C."/>
        </authorList>
    </citation>
    <scope>NUCLEOTIDE SEQUENCE</scope>
</reference>
<evidence type="ECO:0000313" key="3">
    <source>
        <dbReference type="EMBL" id="CAE8632611.1"/>
    </source>
</evidence>
<feature type="chain" id="PRO_5032835889" evidence="2">
    <location>
        <begin position="24"/>
        <end position="418"/>
    </location>
</feature>
<dbReference type="OMA" id="FWRSLHP"/>
<comment type="caution">
    <text evidence="3">The sequence shown here is derived from an EMBL/GenBank/DDBJ whole genome shotgun (WGS) entry which is preliminary data.</text>
</comment>
<accession>A0A813H4Q6</accession>
<evidence type="ECO:0000313" key="4">
    <source>
        <dbReference type="Proteomes" id="UP000654075"/>
    </source>
</evidence>
<name>A0A813H4Q6_POLGL</name>
<evidence type="ECO:0000256" key="1">
    <source>
        <dbReference type="SAM" id="MobiDB-lite"/>
    </source>
</evidence>
<keyword evidence="2" id="KW-0732">Signal</keyword>
<evidence type="ECO:0000256" key="2">
    <source>
        <dbReference type="SAM" id="SignalP"/>
    </source>
</evidence>
<proteinExistence type="predicted"/>
<dbReference type="Gene3D" id="3.40.50.300">
    <property type="entry name" value="P-loop containing nucleotide triphosphate hydrolases"/>
    <property type="match status" value="1"/>
</dbReference>
<organism evidence="3 4">
    <name type="scientific">Polarella glacialis</name>
    <name type="common">Dinoflagellate</name>
    <dbReference type="NCBI Taxonomy" id="89957"/>
    <lineage>
        <taxon>Eukaryota</taxon>
        <taxon>Sar</taxon>
        <taxon>Alveolata</taxon>
        <taxon>Dinophyceae</taxon>
        <taxon>Suessiales</taxon>
        <taxon>Suessiaceae</taxon>
        <taxon>Polarella</taxon>
    </lineage>
</organism>
<feature type="signal peptide" evidence="2">
    <location>
        <begin position="1"/>
        <end position="23"/>
    </location>
</feature>
<dbReference type="SUPFAM" id="SSF52540">
    <property type="entry name" value="P-loop containing nucleoside triphosphate hydrolases"/>
    <property type="match status" value="1"/>
</dbReference>
<keyword evidence="4" id="KW-1185">Reference proteome</keyword>
<feature type="region of interest" description="Disordered" evidence="1">
    <location>
        <begin position="22"/>
        <end position="41"/>
    </location>
</feature>
<dbReference type="OrthoDB" id="347435at2759"/>
<sequence>MWRCSLLRRHLATSAALSAGATASSLGDRQGQGPGATPRLGASCEVRLWGPGGTRGRSAAEIAKEAEAASKPCWLPTTLAEEAGGLARQGPLYAKLAQPPFDEEWARLGAVLVERLTGPKGAADLPLSAIDPQVVRRIYHTYLPIYFWMRQQLVDIECTRLSRGDSEKRAVVFGISAPQGCGKTTMVELLKALFILDGMSCQALSIDDFYLPASGQQAVAELHHSNSLVQTRGNAGTHEVSLGERTLQALSRSREGEVQLPRYNKSANRGRGDRAPSQSWDTAQMPCDVVLLEGWMLGFKARADSAALARIHTGLPLVNEKLQKYQAWDDFIDAWCVVGVEDIKQVYGWRLQAEHAMKESGKGPGMSDEEVRCFVDKYMPAYSAYRDTLYAAASGEGVDKKPSLLFHVGGDRNPVSNE</sequence>
<dbReference type="EMBL" id="CAJNNV010030470">
    <property type="protein sequence ID" value="CAE8632611.1"/>
    <property type="molecule type" value="Genomic_DNA"/>
</dbReference>
<dbReference type="PANTHER" id="PTHR10285">
    <property type="entry name" value="URIDINE KINASE"/>
    <property type="match status" value="1"/>
</dbReference>
<dbReference type="InterPro" id="IPR027417">
    <property type="entry name" value="P-loop_NTPase"/>
</dbReference>
<gene>
    <name evidence="3" type="ORF">PGLA1383_LOCUS48549</name>
</gene>
<protein>
    <submittedName>
        <fullName evidence="3">Uncharacterized protein</fullName>
    </submittedName>
</protein>
<dbReference type="Proteomes" id="UP000654075">
    <property type="component" value="Unassembled WGS sequence"/>
</dbReference>